<reference evidence="1 2" key="1">
    <citation type="journal article" date="2017" name="Curr. Biol.">
        <title>Genome architecture and evolution of a unichromosomal asexual nematode.</title>
        <authorList>
            <person name="Fradin H."/>
            <person name="Zegar C."/>
            <person name="Gutwein M."/>
            <person name="Lucas J."/>
            <person name="Kovtun M."/>
            <person name="Corcoran D."/>
            <person name="Baugh L.R."/>
            <person name="Kiontke K."/>
            <person name="Gunsalus K."/>
            <person name="Fitch D.H."/>
            <person name="Piano F."/>
        </authorList>
    </citation>
    <scope>NUCLEOTIDE SEQUENCE [LARGE SCALE GENOMIC DNA]</scope>
    <source>
        <strain evidence="1">PF1309</strain>
    </source>
</reference>
<accession>A0A2A2M5N8</accession>
<protein>
    <submittedName>
        <fullName evidence="1">Uncharacterized protein</fullName>
    </submittedName>
</protein>
<gene>
    <name evidence="1" type="ORF">WR25_18483</name>
</gene>
<dbReference type="Proteomes" id="UP000218231">
    <property type="component" value="Unassembled WGS sequence"/>
</dbReference>
<name>A0A2A2M5N8_9BILA</name>
<dbReference type="EMBL" id="LIAE01004518">
    <property type="protein sequence ID" value="PAV93746.1"/>
    <property type="molecule type" value="Genomic_DNA"/>
</dbReference>
<evidence type="ECO:0000313" key="1">
    <source>
        <dbReference type="EMBL" id="PAV93746.1"/>
    </source>
</evidence>
<dbReference type="AlphaFoldDB" id="A0A2A2M5N8"/>
<keyword evidence="2" id="KW-1185">Reference proteome</keyword>
<sequence>MGTDGVQFALPLYVQRAAPANRQVTTAQAVLLMAQLLSLQAIRRRRTTLQRHRLLMSVALQVQAAACRQPQAQAIAQGPGRGRVVLAQLRWLTLQPGFGGGLPELRR</sequence>
<proteinExistence type="predicted"/>
<evidence type="ECO:0000313" key="2">
    <source>
        <dbReference type="Proteomes" id="UP000218231"/>
    </source>
</evidence>
<organism evidence="1 2">
    <name type="scientific">Diploscapter pachys</name>
    <dbReference type="NCBI Taxonomy" id="2018661"/>
    <lineage>
        <taxon>Eukaryota</taxon>
        <taxon>Metazoa</taxon>
        <taxon>Ecdysozoa</taxon>
        <taxon>Nematoda</taxon>
        <taxon>Chromadorea</taxon>
        <taxon>Rhabditida</taxon>
        <taxon>Rhabditina</taxon>
        <taxon>Rhabditomorpha</taxon>
        <taxon>Rhabditoidea</taxon>
        <taxon>Rhabditidae</taxon>
        <taxon>Diploscapter</taxon>
    </lineage>
</organism>
<comment type="caution">
    <text evidence="1">The sequence shown here is derived from an EMBL/GenBank/DDBJ whole genome shotgun (WGS) entry which is preliminary data.</text>
</comment>